<dbReference type="GO" id="GO:0004803">
    <property type="term" value="F:transposase activity"/>
    <property type="evidence" value="ECO:0007669"/>
    <property type="project" value="InterPro"/>
</dbReference>
<dbReference type="GO" id="GO:0006313">
    <property type="term" value="P:DNA transposition"/>
    <property type="evidence" value="ECO:0007669"/>
    <property type="project" value="InterPro"/>
</dbReference>
<evidence type="ECO:0000313" key="1">
    <source>
        <dbReference type="EMBL" id="AFD27977.1"/>
    </source>
</evidence>
<dbReference type="HOGENOM" id="CLU_968815_0_0_0"/>
<dbReference type="RefSeq" id="WP_014682887.1">
    <property type="nucleotide sequence ID" value="NC_017771.1"/>
</dbReference>
<accession>H8H380</accession>
<dbReference type="Gene3D" id="1.10.10.10">
    <property type="entry name" value="Winged helix-like DNA-binding domain superfamily/Winged helix DNA-binding domain"/>
    <property type="match status" value="1"/>
</dbReference>
<keyword evidence="1" id="KW-0614">Plasmid</keyword>
<dbReference type="InterPro" id="IPR010921">
    <property type="entry name" value="Trp_repressor/repl_initiator"/>
</dbReference>
<geneLocation type="plasmid" evidence="1 2">
    <name>P3</name>
</geneLocation>
<dbReference type="GO" id="GO:0043565">
    <property type="term" value="F:sequence-specific DNA binding"/>
    <property type="evidence" value="ECO:0007669"/>
    <property type="project" value="InterPro"/>
</dbReference>
<reference evidence="1 2" key="1">
    <citation type="journal article" date="2012" name="PLoS ONE">
        <title>Genome sequence and transcriptome analysis of the radioresistant bacterium Deinococcus gobiensis: insights into the extreme environmental adaptations.</title>
        <authorList>
            <person name="Yuan M."/>
            <person name="Chen M."/>
            <person name="Zhang W."/>
            <person name="Lu W."/>
            <person name="Wang J."/>
            <person name="Yang M."/>
            <person name="Zhao P."/>
            <person name="Tang R."/>
            <person name="Li X."/>
            <person name="Hao Y."/>
            <person name="Zhou Z."/>
            <person name="Zhan Y."/>
            <person name="Yu H."/>
            <person name="Teng C."/>
            <person name="Yan Y."/>
            <person name="Ping S."/>
            <person name="Wang Y."/>
            <person name="Lin M."/>
        </authorList>
    </citation>
    <scope>NUCLEOTIDE SEQUENCE [LARGE SCALE GENOMIC DNA]</scope>
    <source>
        <strain evidence="2">DSM 21396 / JCM 16679 / CGMCC 1.7299 / I-0</strain>
        <plasmid evidence="1">P3</plasmid>
    </source>
</reference>
<dbReference type="SUPFAM" id="SSF48295">
    <property type="entry name" value="TrpR-like"/>
    <property type="match status" value="1"/>
</dbReference>
<dbReference type="Pfam" id="PF01527">
    <property type="entry name" value="HTH_Tnp_1"/>
    <property type="match status" value="1"/>
</dbReference>
<proteinExistence type="predicted"/>
<organism evidence="1 2">
    <name type="scientific">Deinococcus gobiensis (strain DSM 21396 / JCM 16679 / CGMCC 1.7299 / I-0)</name>
    <dbReference type="NCBI Taxonomy" id="745776"/>
    <lineage>
        <taxon>Bacteria</taxon>
        <taxon>Thermotogati</taxon>
        <taxon>Deinococcota</taxon>
        <taxon>Deinococci</taxon>
        <taxon>Deinococcales</taxon>
        <taxon>Deinococcaceae</taxon>
        <taxon>Deinococcus</taxon>
    </lineage>
</organism>
<name>H8H380_DEIGI</name>
<dbReference type="InterPro" id="IPR002514">
    <property type="entry name" value="Transposase_8"/>
</dbReference>
<dbReference type="Proteomes" id="UP000007575">
    <property type="component" value="Plasmid P3"/>
</dbReference>
<dbReference type="AlphaFoldDB" id="H8H380"/>
<dbReference type="InterPro" id="IPR036388">
    <property type="entry name" value="WH-like_DNA-bd_sf"/>
</dbReference>
<dbReference type="KEGG" id="dgo:DGo_PC0185"/>
<evidence type="ECO:0000313" key="2">
    <source>
        <dbReference type="Proteomes" id="UP000007575"/>
    </source>
</evidence>
<gene>
    <name evidence="1" type="ordered locus">DGo_PC0185</name>
</gene>
<protein>
    <submittedName>
        <fullName evidence="1">Transposase IS3/IS911</fullName>
    </submittedName>
</protein>
<sequence length="287" mass="32608">MGKQRKVWSTDVKEAIVLSVLRGDLGVAEAARQHRVNESLIHTWKTQFLEAGRARLAGDRQDQGVTTLERENDRLKRHPGGKGTGARHLAKSAAALTLDELIVLWQSRPQLSLRRFAQYAGVPYWRLRDHQHSASTRCARQEHRDALYEKVRQAALQHPTSGYRLLYQEFKAQGEEMGLHKIRVALGELHLHPPLPRKTRKPSPKVSTPQDWPAGRRVQIDATRLSLPDGVCWIYFVLDVPSRVVLASRVVRSLSMHLAKLTLDEAVGVLRAQGHPRDSRGAERWRQ</sequence>
<dbReference type="EMBL" id="CP002194">
    <property type="protein sequence ID" value="AFD27977.1"/>
    <property type="molecule type" value="Genomic_DNA"/>
</dbReference>
<keyword evidence="2" id="KW-1185">Reference proteome</keyword>